<dbReference type="RefSeq" id="WP_100258085.1">
    <property type="nucleotide sequence ID" value="NZ_CP011797.1"/>
</dbReference>
<evidence type="ECO:0000256" key="3">
    <source>
        <dbReference type="ARBA" id="ARBA00023015"/>
    </source>
</evidence>
<evidence type="ECO:0000313" key="6">
    <source>
        <dbReference type="EMBL" id="ATX77860.1"/>
    </source>
</evidence>
<dbReference type="Proteomes" id="UP000229757">
    <property type="component" value="Chromosome"/>
</dbReference>
<evidence type="ECO:0000256" key="2">
    <source>
        <dbReference type="ARBA" id="ARBA00022840"/>
    </source>
</evidence>
<sequence length="621" mass="68835">METAFEKARNALELRGKFAYGAVPEPIADSWRRCIRLGLDPVSKPEECVVSYSDLFQRREKLDLVLRLVRPELELLSAQIAGSNFLVAFADHDGVVLDHILDEEFRTSVCGKSILPGSIWSEDIRGTNALGLALHTGTSCNVTGREHYFAREGSISCLSAPIFDSKGQLIGLLDASSEVAARQHHTLALVNLAAQNVENRLFVDDHRGDYIIQFHPRQEYLQTQNVGMIAFNQEGQITGANRRSSELLTGIILTSTPTYQDVFKGQFRILIDRIGKGEVVQIRDWLQAGYFARLRLTHSANSKLSKTQIFLPADPIYRLHKTTEESTTGRIFTDEALRHNLRLGKKSAQQGMPVMIFGGPGTGKNSIAEEIHEQLHPDENFVLVDCATVNLDSVETQLIAQMKSNSVDGALKQDKIDLKQGGTLYLDRVDLLPADMVPSLNTLLNRLLHRRNPLLAQGEWVILSSTQADDGEQYPQGPLGDLCKRLAGFSLYLPKLRNRSDFRLLCCAMLATISPQHSLSSNAVEALKEIAAINNLSDLDWSVRTLAIQHHEGVIRTEGVTRILGQRQLDVAACSSCTGHMVKEVKCLEIRKVMRECNGNVALASRQLGVSRNTVYAHAIG</sequence>
<keyword evidence="1" id="KW-0547">Nucleotide-binding</keyword>
<dbReference type="Gene3D" id="3.30.450.40">
    <property type="match status" value="1"/>
</dbReference>
<name>A0A2K8KSZ9_9GAMM</name>
<keyword evidence="3" id="KW-0805">Transcription regulation</keyword>
<keyword evidence="2" id="KW-0067">ATP-binding</keyword>
<dbReference type="OrthoDB" id="3928741at2"/>
<evidence type="ECO:0000256" key="1">
    <source>
        <dbReference type="ARBA" id="ARBA00022741"/>
    </source>
</evidence>
<evidence type="ECO:0000313" key="7">
    <source>
        <dbReference type="Proteomes" id="UP000229757"/>
    </source>
</evidence>
<accession>A0A2K8KSZ9</accession>
<dbReference type="PROSITE" id="PS50045">
    <property type="entry name" value="SIGMA54_INTERACT_4"/>
    <property type="match status" value="1"/>
</dbReference>
<keyword evidence="4" id="KW-0804">Transcription</keyword>
<dbReference type="InterPro" id="IPR027417">
    <property type="entry name" value="P-loop_NTPase"/>
</dbReference>
<dbReference type="InterPro" id="IPR002197">
    <property type="entry name" value="HTH_Fis"/>
</dbReference>
<evidence type="ECO:0000256" key="4">
    <source>
        <dbReference type="ARBA" id="ARBA00023163"/>
    </source>
</evidence>
<dbReference type="AlphaFoldDB" id="A0A2K8KSZ9"/>
<dbReference type="SUPFAM" id="SSF52540">
    <property type="entry name" value="P-loop containing nucleoside triphosphate hydrolases"/>
    <property type="match status" value="1"/>
</dbReference>
<dbReference type="Pfam" id="PF00158">
    <property type="entry name" value="Sigma54_activat"/>
    <property type="match status" value="1"/>
</dbReference>
<gene>
    <name evidence="6" type="ORF">REIFOR_02738</name>
</gene>
<feature type="domain" description="Sigma-54 factor interaction" evidence="5">
    <location>
        <begin position="330"/>
        <end position="548"/>
    </location>
</feature>
<dbReference type="SUPFAM" id="SSF46689">
    <property type="entry name" value="Homeodomain-like"/>
    <property type="match status" value="1"/>
</dbReference>
<evidence type="ECO:0000259" key="5">
    <source>
        <dbReference type="PROSITE" id="PS50045"/>
    </source>
</evidence>
<dbReference type="InterPro" id="IPR029016">
    <property type="entry name" value="GAF-like_dom_sf"/>
</dbReference>
<dbReference type="KEGG" id="rfo:REIFOR_02738"/>
<dbReference type="InterPro" id="IPR003018">
    <property type="entry name" value="GAF"/>
</dbReference>
<dbReference type="Pfam" id="PF02954">
    <property type="entry name" value="HTH_8"/>
    <property type="match status" value="1"/>
</dbReference>
<dbReference type="Pfam" id="PF01590">
    <property type="entry name" value="GAF"/>
    <property type="match status" value="1"/>
</dbReference>
<dbReference type="CDD" id="cd00009">
    <property type="entry name" value="AAA"/>
    <property type="match status" value="1"/>
</dbReference>
<dbReference type="GO" id="GO:0043565">
    <property type="term" value="F:sequence-specific DNA binding"/>
    <property type="evidence" value="ECO:0007669"/>
    <property type="project" value="InterPro"/>
</dbReference>
<dbReference type="PANTHER" id="PTHR32071">
    <property type="entry name" value="TRANSCRIPTIONAL REGULATORY PROTEIN"/>
    <property type="match status" value="1"/>
</dbReference>
<dbReference type="GO" id="GO:0005524">
    <property type="term" value="F:ATP binding"/>
    <property type="evidence" value="ECO:0007669"/>
    <property type="project" value="UniProtKB-KW"/>
</dbReference>
<protein>
    <submittedName>
        <fullName evidence="6">Transcriptional regulator, Fis family</fullName>
    </submittedName>
</protein>
<keyword evidence="7" id="KW-1185">Reference proteome</keyword>
<organism evidence="6 7">
    <name type="scientific">Reinekea forsetii</name>
    <dbReference type="NCBI Taxonomy" id="1336806"/>
    <lineage>
        <taxon>Bacteria</taxon>
        <taxon>Pseudomonadati</taxon>
        <taxon>Pseudomonadota</taxon>
        <taxon>Gammaproteobacteria</taxon>
        <taxon>Oceanospirillales</taxon>
        <taxon>Saccharospirillaceae</taxon>
        <taxon>Reinekea</taxon>
    </lineage>
</organism>
<dbReference type="GO" id="GO:0006355">
    <property type="term" value="P:regulation of DNA-templated transcription"/>
    <property type="evidence" value="ECO:0007669"/>
    <property type="project" value="InterPro"/>
</dbReference>
<dbReference type="InterPro" id="IPR002078">
    <property type="entry name" value="Sigma_54_int"/>
</dbReference>
<proteinExistence type="predicted"/>
<dbReference type="Gene3D" id="3.40.50.300">
    <property type="entry name" value="P-loop containing nucleotide triphosphate hydrolases"/>
    <property type="match status" value="1"/>
</dbReference>
<dbReference type="Gene3D" id="1.10.10.60">
    <property type="entry name" value="Homeodomain-like"/>
    <property type="match status" value="1"/>
</dbReference>
<reference evidence="6 7" key="1">
    <citation type="journal article" date="2017" name="Environ. Microbiol.">
        <title>Genomic and physiological analyses of 'Reinekea forsetii' reveal a versatile opportunistic lifestyle during spring algae blooms.</title>
        <authorList>
            <person name="Avci B."/>
            <person name="Hahnke R.L."/>
            <person name="Chafee M."/>
            <person name="Fischer T."/>
            <person name="Gruber-Vodicka H."/>
            <person name="Tegetmeyer H.E."/>
            <person name="Harder J."/>
            <person name="Fuchs B.M."/>
            <person name="Amann R.I."/>
            <person name="Teeling H."/>
        </authorList>
    </citation>
    <scope>NUCLEOTIDE SEQUENCE [LARGE SCALE GENOMIC DNA]</scope>
    <source>
        <strain evidence="6 7">Hel1_31_D35</strain>
    </source>
</reference>
<dbReference type="EMBL" id="CP011797">
    <property type="protein sequence ID" value="ATX77860.1"/>
    <property type="molecule type" value="Genomic_DNA"/>
</dbReference>
<dbReference type="InterPro" id="IPR009057">
    <property type="entry name" value="Homeodomain-like_sf"/>
</dbReference>